<evidence type="ECO:0000256" key="2">
    <source>
        <dbReference type="ARBA" id="ARBA00023277"/>
    </source>
</evidence>
<keyword evidence="1" id="KW-0413">Isomerase</keyword>
<dbReference type="EMBL" id="BARW01012644">
    <property type="protein sequence ID" value="GAI73000.1"/>
    <property type="molecule type" value="Genomic_DNA"/>
</dbReference>
<accession>X1SC70</accession>
<dbReference type="PANTHER" id="PTHR36120">
    <property type="entry name" value="FUCOSE ISOMERASE"/>
    <property type="match status" value="1"/>
</dbReference>
<gene>
    <name evidence="3" type="ORF">S12H4_23688</name>
</gene>
<protein>
    <recommendedName>
        <fullName evidence="4">Fucose isomerase</fullName>
    </recommendedName>
</protein>
<sequence>MSSTFGLIVGNRDFFPDELARASREEMMKVLQKEGFSVVCPSPEETRFGVVETWEDAKKCVALFKENQEKIDGIIVSLPNFGDEKATSDTIRLSDLEVPVLVHAFPDDLDALDLP</sequence>
<reference evidence="3" key="1">
    <citation type="journal article" date="2014" name="Front. Microbiol.">
        <title>High frequency of phylogenetically diverse reductive dehalogenase-homologous genes in deep subseafloor sedimentary metagenomes.</title>
        <authorList>
            <person name="Kawai M."/>
            <person name="Futagami T."/>
            <person name="Toyoda A."/>
            <person name="Takaki Y."/>
            <person name="Nishi S."/>
            <person name="Hori S."/>
            <person name="Arai W."/>
            <person name="Tsubouchi T."/>
            <person name="Morono Y."/>
            <person name="Uchiyama I."/>
            <person name="Ito T."/>
            <person name="Fujiyama A."/>
            <person name="Inagaki F."/>
            <person name="Takami H."/>
        </authorList>
    </citation>
    <scope>NUCLEOTIDE SEQUENCE</scope>
    <source>
        <strain evidence="3">Expedition CK06-06</strain>
    </source>
</reference>
<name>X1SC70_9ZZZZ</name>
<proteinExistence type="predicted"/>
<evidence type="ECO:0000256" key="1">
    <source>
        <dbReference type="ARBA" id="ARBA00023235"/>
    </source>
</evidence>
<dbReference type="InterPro" id="IPR009015">
    <property type="entry name" value="Fucose_isomerase_N/cen_sf"/>
</dbReference>
<evidence type="ECO:0008006" key="4">
    <source>
        <dbReference type="Google" id="ProtNLM"/>
    </source>
</evidence>
<dbReference type="GO" id="GO:0016861">
    <property type="term" value="F:intramolecular oxidoreductase activity, interconverting aldoses and ketoses"/>
    <property type="evidence" value="ECO:0007669"/>
    <property type="project" value="InterPro"/>
</dbReference>
<comment type="caution">
    <text evidence="3">The sequence shown here is derived from an EMBL/GenBank/DDBJ whole genome shotgun (WGS) entry which is preliminary data.</text>
</comment>
<dbReference type="SUPFAM" id="SSF53743">
    <property type="entry name" value="FucI/AraA N-terminal and middle domains"/>
    <property type="match status" value="1"/>
</dbReference>
<organism evidence="3">
    <name type="scientific">marine sediment metagenome</name>
    <dbReference type="NCBI Taxonomy" id="412755"/>
    <lineage>
        <taxon>unclassified sequences</taxon>
        <taxon>metagenomes</taxon>
        <taxon>ecological metagenomes</taxon>
    </lineage>
</organism>
<evidence type="ECO:0000313" key="3">
    <source>
        <dbReference type="EMBL" id="GAI73000.1"/>
    </source>
</evidence>
<keyword evidence="2" id="KW-0119">Carbohydrate metabolism</keyword>
<dbReference type="GO" id="GO:0005996">
    <property type="term" value="P:monosaccharide metabolic process"/>
    <property type="evidence" value="ECO:0007669"/>
    <property type="project" value="InterPro"/>
</dbReference>
<dbReference type="AlphaFoldDB" id="X1SC70"/>
<dbReference type="GO" id="GO:0005737">
    <property type="term" value="C:cytoplasm"/>
    <property type="evidence" value="ECO:0007669"/>
    <property type="project" value="InterPro"/>
</dbReference>
<feature type="non-terminal residue" evidence="3">
    <location>
        <position position="115"/>
    </location>
</feature>
<dbReference type="PANTHER" id="PTHR36120:SF1">
    <property type="entry name" value="L-FUCOSE ISOMERASE C-TERMINAL DOMAIN-CONTAINING PROTEIN"/>
    <property type="match status" value="1"/>
</dbReference>